<evidence type="ECO:0000259" key="2">
    <source>
        <dbReference type="Pfam" id="PF13511"/>
    </source>
</evidence>
<dbReference type="RefSeq" id="WP_028312983.1">
    <property type="nucleotide sequence ID" value="NZ_KI519499.1"/>
</dbReference>
<sequence>MSKRFLTASIVFSTACVWAGLALLGGRIHLPFADGKGGAAADRAFAPNQENRPASGSRPDRTAPGGVGRVEVSEVGPRADLPPADDAAQAPAGGVWRCTDARGRTSYSDHPCADGRARPVDTRDALRGWDGQRNLADASRRDAIRQPAAPVVQMPAIATGGGTTGDSTGSCAMLGQEIARLNALARQPLAGWQQDRIREELRALNDERGRLGCRTLD</sequence>
<dbReference type="PROSITE" id="PS51257">
    <property type="entry name" value="PROKAR_LIPOPROTEIN"/>
    <property type="match status" value="1"/>
</dbReference>
<reference evidence="4" key="1">
    <citation type="submission" date="2025-08" db="UniProtKB">
        <authorList>
            <consortium name="RefSeq"/>
        </authorList>
    </citation>
    <scope>IDENTIFICATION</scope>
</reference>
<name>A0A8B6X6L8_9BURK</name>
<evidence type="ECO:0000313" key="3">
    <source>
        <dbReference type="Proteomes" id="UP000675920"/>
    </source>
</evidence>
<dbReference type="Proteomes" id="UP000675920">
    <property type="component" value="Unplaced"/>
</dbReference>
<dbReference type="InterPro" id="IPR025392">
    <property type="entry name" value="DUF4124"/>
</dbReference>
<keyword evidence="3" id="KW-1185">Reference proteome</keyword>
<feature type="compositionally biased region" description="Low complexity" evidence="1">
    <location>
        <begin position="74"/>
        <end position="92"/>
    </location>
</feature>
<organism evidence="3 4">
    <name type="scientific">Derxia gummosa DSM 723</name>
    <dbReference type="NCBI Taxonomy" id="1121388"/>
    <lineage>
        <taxon>Bacteria</taxon>
        <taxon>Pseudomonadati</taxon>
        <taxon>Pseudomonadota</taxon>
        <taxon>Betaproteobacteria</taxon>
        <taxon>Burkholderiales</taxon>
        <taxon>Alcaligenaceae</taxon>
        <taxon>Derxia</taxon>
    </lineage>
</organism>
<accession>A0A8B6X6L8</accession>
<feature type="region of interest" description="Disordered" evidence="1">
    <location>
        <begin position="74"/>
        <end position="93"/>
    </location>
</feature>
<dbReference type="OrthoDB" id="8851998at2"/>
<dbReference type="Pfam" id="PF13511">
    <property type="entry name" value="DUF4124"/>
    <property type="match status" value="1"/>
</dbReference>
<evidence type="ECO:0000256" key="1">
    <source>
        <dbReference type="SAM" id="MobiDB-lite"/>
    </source>
</evidence>
<evidence type="ECO:0000313" key="4">
    <source>
        <dbReference type="RefSeq" id="WP_028312983.1"/>
    </source>
</evidence>
<feature type="region of interest" description="Disordered" evidence="1">
    <location>
        <begin position="47"/>
        <end position="69"/>
    </location>
</feature>
<proteinExistence type="predicted"/>
<feature type="domain" description="DUF4124" evidence="2">
    <location>
        <begin position="87"/>
        <end position="118"/>
    </location>
</feature>
<dbReference type="AlphaFoldDB" id="A0A8B6X6L8"/>
<protein>
    <submittedName>
        <fullName evidence="4">DUF4124 domain-containing protein</fullName>
    </submittedName>
</protein>